<keyword evidence="1" id="KW-0732">Signal</keyword>
<feature type="signal peptide" evidence="1">
    <location>
        <begin position="1"/>
        <end position="16"/>
    </location>
</feature>
<dbReference type="AlphaFoldDB" id="A0AAN5CMU0"/>
<dbReference type="Proteomes" id="UP001328107">
    <property type="component" value="Unassembled WGS sequence"/>
</dbReference>
<name>A0AAN5CMU0_9BILA</name>
<dbReference type="EMBL" id="BTRK01000004">
    <property type="protein sequence ID" value="GMR47336.1"/>
    <property type="molecule type" value="Genomic_DNA"/>
</dbReference>
<evidence type="ECO:0000313" key="2">
    <source>
        <dbReference type="EMBL" id="GMR47336.1"/>
    </source>
</evidence>
<evidence type="ECO:0000256" key="1">
    <source>
        <dbReference type="SAM" id="SignalP"/>
    </source>
</evidence>
<gene>
    <name evidence="2" type="ORF">PMAYCL1PPCAC_17531</name>
</gene>
<feature type="chain" id="PRO_5042815793" evidence="1">
    <location>
        <begin position="17"/>
        <end position="166"/>
    </location>
</feature>
<protein>
    <submittedName>
        <fullName evidence="2">Uncharacterized protein</fullName>
    </submittedName>
</protein>
<proteinExistence type="predicted"/>
<sequence length="166" mass="18557">MSSLLLLLLLAPLLSALPNSPRHFGESCSLCECFVEYTDRDVALPYRPYAQAATPYESSEEGCLSTCMRDEVERSASSRDQRSFQDCKAAVYGLVGGRSVFTCELYDNLQGTRAPLTAPYTNIYIKKGKCDKQHKHIDPLALIESDEASLKRRLRTIVNKENPFLG</sequence>
<reference evidence="3" key="1">
    <citation type="submission" date="2022-10" db="EMBL/GenBank/DDBJ databases">
        <title>Genome assembly of Pristionchus species.</title>
        <authorList>
            <person name="Yoshida K."/>
            <person name="Sommer R.J."/>
        </authorList>
    </citation>
    <scope>NUCLEOTIDE SEQUENCE [LARGE SCALE GENOMIC DNA]</scope>
    <source>
        <strain evidence="3">RS5460</strain>
    </source>
</reference>
<comment type="caution">
    <text evidence="2">The sequence shown here is derived from an EMBL/GenBank/DDBJ whole genome shotgun (WGS) entry which is preliminary data.</text>
</comment>
<accession>A0AAN5CMU0</accession>
<keyword evidence="3" id="KW-1185">Reference proteome</keyword>
<evidence type="ECO:0000313" key="3">
    <source>
        <dbReference type="Proteomes" id="UP001328107"/>
    </source>
</evidence>
<organism evidence="2 3">
    <name type="scientific">Pristionchus mayeri</name>
    <dbReference type="NCBI Taxonomy" id="1317129"/>
    <lineage>
        <taxon>Eukaryota</taxon>
        <taxon>Metazoa</taxon>
        <taxon>Ecdysozoa</taxon>
        <taxon>Nematoda</taxon>
        <taxon>Chromadorea</taxon>
        <taxon>Rhabditida</taxon>
        <taxon>Rhabditina</taxon>
        <taxon>Diplogasteromorpha</taxon>
        <taxon>Diplogasteroidea</taxon>
        <taxon>Neodiplogasteridae</taxon>
        <taxon>Pristionchus</taxon>
    </lineage>
</organism>